<evidence type="ECO:0000256" key="1">
    <source>
        <dbReference type="ARBA" id="ARBA00004141"/>
    </source>
</evidence>
<dbReference type="EMBL" id="ML735731">
    <property type="protein sequence ID" value="KAE8418050.1"/>
    <property type="molecule type" value="Genomic_DNA"/>
</dbReference>
<comment type="subcellular location">
    <subcellularLocation>
        <location evidence="1">Membrane</location>
        <topology evidence="1">Multi-pass membrane protein</topology>
    </subcellularLocation>
</comment>
<dbReference type="InterPro" id="IPR029058">
    <property type="entry name" value="AB_hydrolase_fold"/>
</dbReference>
<feature type="transmembrane region" description="Helical" evidence="7">
    <location>
        <begin position="175"/>
        <end position="198"/>
    </location>
</feature>
<evidence type="ECO:0000256" key="5">
    <source>
        <dbReference type="ARBA" id="ARBA00038359"/>
    </source>
</evidence>
<evidence type="ECO:0000256" key="2">
    <source>
        <dbReference type="ARBA" id="ARBA00022692"/>
    </source>
</evidence>
<feature type="transmembrane region" description="Helical" evidence="7">
    <location>
        <begin position="12"/>
        <end position="34"/>
    </location>
</feature>
<dbReference type="InterPro" id="IPR052337">
    <property type="entry name" value="SAT4-like"/>
</dbReference>
<evidence type="ECO:0000259" key="8">
    <source>
        <dbReference type="Pfam" id="PF20684"/>
    </source>
</evidence>
<evidence type="ECO:0000256" key="3">
    <source>
        <dbReference type="ARBA" id="ARBA00022989"/>
    </source>
</evidence>
<dbReference type="Proteomes" id="UP000325395">
    <property type="component" value="Unassembled WGS sequence"/>
</dbReference>
<keyword evidence="3 7" id="KW-1133">Transmembrane helix</keyword>
<evidence type="ECO:0000256" key="4">
    <source>
        <dbReference type="ARBA" id="ARBA00023136"/>
    </source>
</evidence>
<evidence type="ECO:0000313" key="9">
    <source>
        <dbReference type="EMBL" id="KAE8418050.1"/>
    </source>
</evidence>
<sequence>MAGVALQPSGAMTLRVSASMMSLVFIALMLRVWARQKTHRRLLSEEYFVLLAAAFFYLNQGIYLYAIMGNGGTGGADLNAYSLAQFDRYSKYILADEISFVLSITFVKLSILLFYRHIFTLRNFRQANWVLLGTVTCWGIIALFVVIFQCLPVHGLWSMEMKLTGQVTCLNSPKMIFGFEITNVLIDVTILIPSVFMVQRLQLYPVKRASLSIIFLLGLFVCITCGFRAHYIWDPATGKARSVPASMDWTAVEQASAIVCACLPTYGPLFSNISHLIAGLKAWYLSLRSTLQRISRGSSDSKTKNLTSHSGHSVKSYSDCSQMEMGPMQETAQEAYSELIMPSVHSTLYTTYTFLTLPAPVQSMPVGAVWYPTVPVQPPRKLIIHFHPSAYVLFGPRPGDGCGWGPTKFSRFSGWPILSIQYRLSLDADKTFPAAVQDGITAYIYALRDPQNPTIPDRALGRVRRWESHSSDAPKALLNMEKHRNYNEYRLSVPLFIEAGTSEVLYDDIVQFALNMKEKGTEVELHEAPHGVHATFGIADALGMPEIAIDGHARRARFIARTGAE</sequence>
<protein>
    <recommendedName>
        <fullName evidence="8">Rhodopsin domain-containing protein</fullName>
    </recommendedName>
</protein>
<dbReference type="Gene3D" id="3.40.50.1820">
    <property type="entry name" value="alpha/beta hydrolase"/>
    <property type="match status" value="2"/>
</dbReference>
<organism evidence="9 10">
    <name type="scientific">Aspergillus pseudocaelatus</name>
    <dbReference type="NCBI Taxonomy" id="1825620"/>
    <lineage>
        <taxon>Eukaryota</taxon>
        <taxon>Fungi</taxon>
        <taxon>Dikarya</taxon>
        <taxon>Ascomycota</taxon>
        <taxon>Pezizomycotina</taxon>
        <taxon>Eurotiomycetes</taxon>
        <taxon>Eurotiomycetidae</taxon>
        <taxon>Eurotiales</taxon>
        <taxon>Aspergillaceae</taxon>
        <taxon>Aspergillus</taxon>
        <taxon>Aspergillus subgen. Circumdati</taxon>
    </lineage>
</organism>
<feature type="transmembrane region" description="Helical" evidence="7">
    <location>
        <begin position="98"/>
        <end position="115"/>
    </location>
</feature>
<proteinExistence type="inferred from homology"/>
<keyword evidence="4 7" id="KW-0472">Membrane</keyword>
<reference evidence="9 10" key="1">
    <citation type="submission" date="2019-04" db="EMBL/GenBank/DDBJ databases">
        <authorList>
            <consortium name="DOE Joint Genome Institute"/>
            <person name="Mondo S."/>
            <person name="Kjaerbolling I."/>
            <person name="Vesth T."/>
            <person name="Frisvad J.C."/>
            <person name="Nybo J.L."/>
            <person name="Theobald S."/>
            <person name="Kildgaard S."/>
            <person name="Isbrandt T."/>
            <person name="Kuo A."/>
            <person name="Sato A."/>
            <person name="Lyhne E.K."/>
            <person name="Kogle M.E."/>
            <person name="Wiebenga A."/>
            <person name="Kun R.S."/>
            <person name="Lubbers R.J."/>
            <person name="Makela M.R."/>
            <person name="Barry K."/>
            <person name="Chovatia M."/>
            <person name="Clum A."/>
            <person name="Daum C."/>
            <person name="Haridas S."/>
            <person name="He G."/>
            <person name="LaButti K."/>
            <person name="Lipzen A."/>
            <person name="Riley R."/>
            <person name="Salamov A."/>
            <person name="Simmons B.A."/>
            <person name="Magnuson J.K."/>
            <person name="Henrissat B."/>
            <person name="Mortensen U.H."/>
            <person name="Larsen T.O."/>
            <person name="Devries R.P."/>
            <person name="Grigoriev I.V."/>
            <person name="Machida M."/>
            <person name="Baker S.E."/>
            <person name="Andersen M.R."/>
            <person name="Cantor M.N."/>
            <person name="Hua S.X."/>
        </authorList>
    </citation>
    <scope>NUCLEOTIDE SEQUENCE [LARGE SCALE GENOMIC DNA]</scope>
    <source>
        <strain evidence="9 10">CBS 117616</strain>
    </source>
</reference>
<feature type="domain" description="Rhodopsin" evidence="8">
    <location>
        <begin position="30"/>
        <end position="271"/>
    </location>
</feature>
<name>A0ABQ6WLQ1_9EURO</name>
<dbReference type="InterPro" id="IPR049326">
    <property type="entry name" value="Rhodopsin_dom_fungi"/>
</dbReference>
<dbReference type="SUPFAM" id="SSF53474">
    <property type="entry name" value="alpha/beta-Hydrolases"/>
    <property type="match status" value="1"/>
</dbReference>
<feature type="transmembrane region" description="Helical" evidence="7">
    <location>
        <begin position="210"/>
        <end position="233"/>
    </location>
</feature>
<feature type="transmembrane region" description="Helical" evidence="7">
    <location>
        <begin position="46"/>
        <end position="68"/>
    </location>
</feature>
<evidence type="ECO:0000256" key="7">
    <source>
        <dbReference type="SAM" id="Phobius"/>
    </source>
</evidence>
<accession>A0ABQ6WLQ1</accession>
<dbReference type="PANTHER" id="PTHR33048">
    <property type="entry name" value="PTH11-LIKE INTEGRAL MEMBRANE PROTEIN (AFU_ORTHOLOGUE AFUA_5G11245)"/>
    <property type="match status" value="1"/>
</dbReference>
<comment type="similarity">
    <text evidence="5">Belongs to the SAT4 family.</text>
</comment>
<evidence type="ECO:0000313" key="10">
    <source>
        <dbReference type="Proteomes" id="UP000325395"/>
    </source>
</evidence>
<keyword evidence="2 7" id="KW-0812">Transmembrane</keyword>
<feature type="region of interest" description="Disordered" evidence="6">
    <location>
        <begin position="297"/>
        <end position="318"/>
    </location>
</feature>
<keyword evidence="10" id="KW-1185">Reference proteome</keyword>
<dbReference type="Pfam" id="PF20684">
    <property type="entry name" value="Fung_rhodopsin"/>
    <property type="match status" value="1"/>
</dbReference>
<evidence type="ECO:0000256" key="6">
    <source>
        <dbReference type="SAM" id="MobiDB-lite"/>
    </source>
</evidence>
<feature type="transmembrane region" description="Helical" evidence="7">
    <location>
        <begin position="127"/>
        <end position="155"/>
    </location>
</feature>
<dbReference type="PANTHER" id="PTHR33048:SF47">
    <property type="entry name" value="INTEGRAL MEMBRANE PROTEIN-RELATED"/>
    <property type="match status" value="1"/>
</dbReference>
<gene>
    <name evidence="9" type="ORF">BDV36DRAFT_295631</name>
</gene>